<accession>A0A1I3G5U6</accession>
<reference evidence="2" key="1">
    <citation type="submission" date="2016-10" db="EMBL/GenBank/DDBJ databases">
        <authorList>
            <person name="Varghese N."/>
            <person name="Submissions S."/>
        </authorList>
    </citation>
    <scope>NUCLEOTIDE SEQUENCE [LARGE SCALE GENOMIC DNA]</scope>
    <source>
        <strain evidence="2">DSM 26348</strain>
    </source>
</reference>
<protein>
    <submittedName>
        <fullName evidence="1">Uncharacterized protein</fullName>
    </submittedName>
</protein>
<name>A0A1I3G5U6_9PLAN</name>
<dbReference type="AlphaFoldDB" id="A0A1I3G5U6"/>
<dbReference type="EMBL" id="FOQD01000006">
    <property type="protein sequence ID" value="SFI18846.1"/>
    <property type="molecule type" value="Genomic_DNA"/>
</dbReference>
<dbReference type="Proteomes" id="UP000199518">
    <property type="component" value="Unassembled WGS sequence"/>
</dbReference>
<proteinExistence type="predicted"/>
<keyword evidence="2" id="KW-1185">Reference proteome</keyword>
<sequence length="32" mass="3728">MRKIQITSTKIQTKLNDQNLKGLDSLFVSFIF</sequence>
<gene>
    <name evidence="1" type="ORF">SAMN05421753_106201</name>
</gene>
<evidence type="ECO:0000313" key="1">
    <source>
        <dbReference type="EMBL" id="SFI18846.1"/>
    </source>
</evidence>
<evidence type="ECO:0000313" key="2">
    <source>
        <dbReference type="Proteomes" id="UP000199518"/>
    </source>
</evidence>
<dbReference type="STRING" id="1576369.SAMN05421753_106201"/>
<organism evidence="1 2">
    <name type="scientific">Planctomicrobium piriforme</name>
    <dbReference type="NCBI Taxonomy" id="1576369"/>
    <lineage>
        <taxon>Bacteria</taxon>
        <taxon>Pseudomonadati</taxon>
        <taxon>Planctomycetota</taxon>
        <taxon>Planctomycetia</taxon>
        <taxon>Planctomycetales</taxon>
        <taxon>Planctomycetaceae</taxon>
        <taxon>Planctomicrobium</taxon>
    </lineage>
</organism>